<comment type="subcellular location">
    <subcellularLocation>
        <location evidence="1">Cell inner membrane</location>
        <topology evidence="1">Multi-pass membrane protein</topology>
    </subcellularLocation>
</comment>
<accession>A0A4R3MT73</accession>
<gene>
    <name evidence="9" type="ORF">EDC35_10963</name>
</gene>
<keyword evidence="7 8" id="KW-0472">Membrane</keyword>
<evidence type="ECO:0000256" key="7">
    <source>
        <dbReference type="ARBA" id="ARBA00023136"/>
    </source>
</evidence>
<evidence type="ECO:0000256" key="8">
    <source>
        <dbReference type="SAM" id="Phobius"/>
    </source>
</evidence>
<comment type="caution">
    <text evidence="9">The sequence shown here is derived from an EMBL/GenBank/DDBJ whole genome shotgun (WGS) entry which is preliminary data.</text>
</comment>
<evidence type="ECO:0000256" key="6">
    <source>
        <dbReference type="ARBA" id="ARBA00022989"/>
    </source>
</evidence>
<dbReference type="OrthoDB" id="9792470at2"/>
<keyword evidence="6 8" id="KW-1133">Transmembrane helix</keyword>
<evidence type="ECO:0000256" key="3">
    <source>
        <dbReference type="ARBA" id="ARBA00021903"/>
    </source>
</evidence>
<evidence type="ECO:0000313" key="9">
    <source>
        <dbReference type="EMBL" id="TCT19185.1"/>
    </source>
</evidence>
<dbReference type="RefSeq" id="WP_132978181.1">
    <property type="nucleotide sequence ID" value="NZ_SMAO01000009.1"/>
</dbReference>
<reference evidence="9 10" key="1">
    <citation type="submission" date="2019-03" db="EMBL/GenBank/DDBJ databases">
        <title>Genomic Encyclopedia of Type Strains, Phase IV (KMG-IV): sequencing the most valuable type-strain genomes for metagenomic binning, comparative biology and taxonomic classification.</title>
        <authorList>
            <person name="Goeker M."/>
        </authorList>
    </citation>
    <scope>NUCLEOTIDE SEQUENCE [LARGE SCALE GENOMIC DNA]</scope>
    <source>
        <strain evidence="9 10">DSM 13587</strain>
    </source>
</reference>
<evidence type="ECO:0000256" key="2">
    <source>
        <dbReference type="ARBA" id="ARBA00005632"/>
    </source>
</evidence>
<evidence type="ECO:0000256" key="4">
    <source>
        <dbReference type="ARBA" id="ARBA00022475"/>
    </source>
</evidence>
<protein>
    <recommendedName>
        <fullName evidence="3">Protein PsiE</fullName>
    </recommendedName>
</protein>
<organism evidence="9 10">
    <name type="scientific">Thiobaca trueperi</name>
    <dbReference type="NCBI Taxonomy" id="127458"/>
    <lineage>
        <taxon>Bacteria</taxon>
        <taxon>Pseudomonadati</taxon>
        <taxon>Pseudomonadota</taxon>
        <taxon>Gammaproteobacteria</taxon>
        <taxon>Chromatiales</taxon>
        <taxon>Chromatiaceae</taxon>
        <taxon>Thiobaca</taxon>
    </lineage>
</organism>
<keyword evidence="10" id="KW-1185">Reference proteome</keyword>
<evidence type="ECO:0000313" key="10">
    <source>
        <dbReference type="Proteomes" id="UP000295717"/>
    </source>
</evidence>
<name>A0A4R3MT73_9GAMM</name>
<comment type="similarity">
    <text evidence="2">Belongs to the PsiE family.</text>
</comment>
<dbReference type="GO" id="GO:0005886">
    <property type="term" value="C:plasma membrane"/>
    <property type="evidence" value="ECO:0007669"/>
    <property type="project" value="UniProtKB-SubCell"/>
</dbReference>
<feature type="transmembrane region" description="Helical" evidence="8">
    <location>
        <begin position="104"/>
        <end position="123"/>
    </location>
</feature>
<dbReference type="Proteomes" id="UP000295717">
    <property type="component" value="Unassembled WGS sequence"/>
</dbReference>
<evidence type="ECO:0000256" key="5">
    <source>
        <dbReference type="ARBA" id="ARBA00022692"/>
    </source>
</evidence>
<dbReference type="Pfam" id="PF06146">
    <property type="entry name" value="PsiE"/>
    <property type="match status" value="1"/>
</dbReference>
<keyword evidence="4" id="KW-1003">Cell membrane</keyword>
<dbReference type="PANTHER" id="PTHR37819:SF1">
    <property type="entry name" value="PROTEIN PSIE"/>
    <property type="match status" value="1"/>
</dbReference>
<feature type="transmembrane region" description="Helical" evidence="8">
    <location>
        <begin position="50"/>
        <end position="72"/>
    </location>
</feature>
<proteinExistence type="inferred from homology"/>
<dbReference type="GO" id="GO:0016036">
    <property type="term" value="P:cellular response to phosphate starvation"/>
    <property type="evidence" value="ECO:0007669"/>
    <property type="project" value="InterPro"/>
</dbReference>
<feature type="transmembrane region" description="Helical" evidence="8">
    <location>
        <begin position="20"/>
        <end position="38"/>
    </location>
</feature>
<keyword evidence="5 8" id="KW-0812">Transmembrane</keyword>
<dbReference type="InterPro" id="IPR009315">
    <property type="entry name" value="P_starv_induced_PsiE"/>
</dbReference>
<dbReference type="PIRSF" id="PIRSF029598">
    <property type="entry name" value="PsiE"/>
    <property type="match status" value="1"/>
</dbReference>
<sequence>MTNRFYHPKMASAGARLLSYVELIGLTVISIATLIAGGQEVADMIALRQVTLADLLLLFIYLEVLSMVAVYLESGALPVRMPLYIAMVALARHLILDLKGLTEWQIIAIASGVLILAGAVLLIRYGHVRFPYEVPREGAARERGES</sequence>
<evidence type="ECO:0000256" key="1">
    <source>
        <dbReference type="ARBA" id="ARBA00004429"/>
    </source>
</evidence>
<dbReference type="InterPro" id="IPR020948">
    <property type="entry name" value="P_starv_induced_PsiE-like"/>
</dbReference>
<dbReference type="EMBL" id="SMAO01000009">
    <property type="protein sequence ID" value="TCT19185.1"/>
    <property type="molecule type" value="Genomic_DNA"/>
</dbReference>
<dbReference type="AlphaFoldDB" id="A0A4R3MT73"/>
<dbReference type="PANTHER" id="PTHR37819">
    <property type="entry name" value="PROTEIN PSIE"/>
    <property type="match status" value="1"/>
</dbReference>